<name>A0A2M8GLM3_9BACT</name>
<proteinExistence type="predicted"/>
<evidence type="ECO:0000313" key="2">
    <source>
        <dbReference type="Proteomes" id="UP000229370"/>
    </source>
</evidence>
<dbReference type="Proteomes" id="UP000229370">
    <property type="component" value="Unassembled WGS sequence"/>
</dbReference>
<reference evidence="2" key="1">
    <citation type="submission" date="2017-09" db="EMBL/GenBank/DDBJ databases">
        <title>Depth-based differentiation of microbial function through sediment-hosted aquifers and enrichment of novel symbionts in the deep terrestrial subsurface.</title>
        <authorList>
            <person name="Probst A.J."/>
            <person name="Ladd B."/>
            <person name="Jarett J.K."/>
            <person name="Geller-Mcgrath D.E."/>
            <person name="Sieber C.M.K."/>
            <person name="Emerson J.B."/>
            <person name="Anantharaman K."/>
            <person name="Thomas B.C."/>
            <person name="Malmstrom R."/>
            <person name="Stieglmeier M."/>
            <person name="Klingl A."/>
            <person name="Woyke T."/>
            <person name="Ryan C.M."/>
            <person name="Banfield J.F."/>
        </authorList>
    </citation>
    <scope>NUCLEOTIDE SEQUENCE [LARGE SCALE GENOMIC DNA]</scope>
</reference>
<organism evidence="1 2">
    <name type="scientific">Candidatus Roizmanbacteria bacterium CG_4_8_14_3_um_filter_36_10</name>
    <dbReference type="NCBI Taxonomy" id="1974834"/>
    <lineage>
        <taxon>Bacteria</taxon>
        <taxon>Candidatus Roizmaniibacteriota</taxon>
    </lineage>
</organism>
<protein>
    <submittedName>
        <fullName evidence="1">Uncharacterized protein</fullName>
    </submittedName>
</protein>
<dbReference type="EMBL" id="PFQK01000080">
    <property type="protein sequence ID" value="PJC81456.1"/>
    <property type="molecule type" value="Genomic_DNA"/>
</dbReference>
<evidence type="ECO:0000313" key="1">
    <source>
        <dbReference type="EMBL" id="PJC81456.1"/>
    </source>
</evidence>
<comment type="caution">
    <text evidence="1">The sequence shown here is derived from an EMBL/GenBank/DDBJ whole genome shotgun (WGS) entry which is preliminary data.</text>
</comment>
<dbReference type="AlphaFoldDB" id="A0A2M8GLM3"/>
<sequence>MNTKIIIKKLQQLYPGKTIIENKNNHGVTTEIICEINPTERHPSHSTAVAVIDLSTIHYHKKITEIYKILS</sequence>
<gene>
    <name evidence="1" type="ORF">CO007_04665</name>
</gene>
<accession>A0A2M8GLM3</accession>